<dbReference type="Proteomes" id="UP001485459">
    <property type="component" value="Chromosome"/>
</dbReference>
<dbReference type="Pfam" id="PF00817">
    <property type="entry name" value="IMS"/>
    <property type="match status" value="1"/>
</dbReference>
<gene>
    <name evidence="7" type="ORF">WJU16_15245</name>
</gene>
<name>A0ABZ2YI06_9BACT</name>
<evidence type="ECO:0000256" key="2">
    <source>
        <dbReference type="ARBA" id="ARBA00022763"/>
    </source>
</evidence>
<keyword evidence="8" id="KW-1185">Reference proteome</keyword>
<evidence type="ECO:0000259" key="6">
    <source>
        <dbReference type="PROSITE" id="PS50173"/>
    </source>
</evidence>
<dbReference type="InterPro" id="IPR036775">
    <property type="entry name" value="DNA_pol_Y-fam_lit_finger_sf"/>
</dbReference>
<accession>A0ABZ2YI06</accession>
<comment type="similarity">
    <text evidence="1">Belongs to the DNA polymerase type-Y family.</text>
</comment>
<dbReference type="PANTHER" id="PTHR11076:SF34">
    <property type="entry name" value="PROTEIN UMUC"/>
    <property type="match status" value="1"/>
</dbReference>
<organism evidence="7 8">
    <name type="scientific">Chitinophaga pollutisoli</name>
    <dbReference type="NCBI Taxonomy" id="3133966"/>
    <lineage>
        <taxon>Bacteria</taxon>
        <taxon>Pseudomonadati</taxon>
        <taxon>Bacteroidota</taxon>
        <taxon>Chitinophagia</taxon>
        <taxon>Chitinophagales</taxon>
        <taxon>Chitinophagaceae</taxon>
        <taxon>Chitinophaga</taxon>
    </lineage>
</organism>
<keyword evidence="3" id="KW-0741">SOS mutagenesis</keyword>
<evidence type="ECO:0000313" key="8">
    <source>
        <dbReference type="Proteomes" id="UP001485459"/>
    </source>
</evidence>
<keyword evidence="5" id="KW-0742">SOS response</keyword>
<dbReference type="Pfam" id="PF11799">
    <property type="entry name" value="IMS_C"/>
    <property type="match status" value="1"/>
</dbReference>
<reference evidence="8" key="1">
    <citation type="submission" date="2024-03" db="EMBL/GenBank/DDBJ databases">
        <title>Chitinophaga horti sp. nov., isolated from garden soil.</title>
        <authorList>
            <person name="Lee D.S."/>
            <person name="Han D.M."/>
            <person name="Baek J.H."/>
            <person name="Choi D.G."/>
            <person name="Jeon J.H."/>
            <person name="Jeon C.O."/>
        </authorList>
    </citation>
    <scope>NUCLEOTIDE SEQUENCE [LARGE SCALE GENOMIC DNA]</scope>
    <source>
        <strain evidence="8">GPA1</strain>
    </source>
</reference>
<proteinExistence type="inferred from homology"/>
<dbReference type="InterPro" id="IPR017961">
    <property type="entry name" value="DNA_pol_Y-fam_little_finger"/>
</dbReference>
<dbReference type="Pfam" id="PF13438">
    <property type="entry name" value="DUF4113"/>
    <property type="match status" value="1"/>
</dbReference>
<dbReference type="Gene3D" id="3.40.1170.60">
    <property type="match status" value="1"/>
</dbReference>
<dbReference type="SUPFAM" id="SSF56672">
    <property type="entry name" value="DNA/RNA polymerases"/>
    <property type="match status" value="1"/>
</dbReference>
<evidence type="ECO:0000256" key="4">
    <source>
        <dbReference type="ARBA" id="ARBA00023204"/>
    </source>
</evidence>
<dbReference type="SUPFAM" id="SSF100879">
    <property type="entry name" value="Lesion bypass DNA polymerase (Y-family), little finger domain"/>
    <property type="match status" value="1"/>
</dbReference>
<dbReference type="InterPro" id="IPR043502">
    <property type="entry name" value="DNA/RNA_pol_sf"/>
</dbReference>
<dbReference type="PROSITE" id="PS50173">
    <property type="entry name" value="UMUC"/>
    <property type="match status" value="1"/>
</dbReference>
<dbReference type="Gene3D" id="1.10.150.20">
    <property type="entry name" value="5' to 3' exonuclease, C-terminal subdomain"/>
    <property type="match status" value="1"/>
</dbReference>
<dbReference type="InterPro" id="IPR050116">
    <property type="entry name" value="DNA_polymerase-Y"/>
</dbReference>
<evidence type="ECO:0000313" key="7">
    <source>
        <dbReference type="EMBL" id="WZN39360.1"/>
    </source>
</evidence>
<dbReference type="Gene3D" id="3.30.70.270">
    <property type="match status" value="1"/>
</dbReference>
<feature type="domain" description="UmuC" evidence="6">
    <location>
        <begin position="2"/>
        <end position="184"/>
    </location>
</feature>
<keyword evidence="4" id="KW-0234">DNA repair</keyword>
<dbReference type="PANTHER" id="PTHR11076">
    <property type="entry name" value="DNA REPAIR POLYMERASE UMUC / TRANSFERASE FAMILY MEMBER"/>
    <property type="match status" value="1"/>
</dbReference>
<dbReference type="EMBL" id="CP149822">
    <property type="protein sequence ID" value="WZN39360.1"/>
    <property type="molecule type" value="Genomic_DNA"/>
</dbReference>
<evidence type="ECO:0000256" key="5">
    <source>
        <dbReference type="ARBA" id="ARBA00023236"/>
    </source>
</evidence>
<evidence type="ECO:0000256" key="3">
    <source>
        <dbReference type="ARBA" id="ARBA00023199"/>
    </source>
</evidence>
<protein>
    <submittedName>
        <fullName evidence="7">Y-family DNA polymerase</fullName>
    </submittedName>
</protein>
<dbReference type="InterPro" id="IPR043128">
    <property type="entry name" value="Rev_trsase/Diguanyl_cyclase"/>
</dbReference>
<dbReference type="Gene3D" id="3.30.1490.100">
    <property type="entry name" value="DNA polymerase, Y-family, little finger domain"/>
    <property type="match status" value="1"/>
</dbReference>
<dbReference type="RefSeq" id="WP_341834349.1">
    <property type="nucleotide sequence ID" value="NZ_CP149822.1"/>
</dbReference>
<keyword evidence="2" id="KW-0227">DNA damage</keyword>
<dbReference type="InterPro" id="IPR025188">
    <property type="entry name" value="DUF4113"/>
</dbReference>
<sequence>MIALVDCNNFYVSCERLFHPGAFHRPVVVLSNNDGCVISRSDEAKTLGIRMGAPAFFMEDMLRSHDVAVFSSNYTLYGSLSQRVMQVLSSFAPEMEVYSIDEAFLDLSGHAAPGRLAAAIRGGVLQDVGIPVSVGVAPTKTLAKMANRYVKKSKLPEGFLVLDSPAATAAVLAATQVEDIWGIGSQYAAMLHERGFHSALDLSRAPDDFARRELTVQGLRLVHELRGIPSIGLEETAPPKKAVCVARSFGQLLTEKDDIREALANYAAAAAQKLRAQGSRATVIQVFVQTNNFRGQDAQYHRSINLRLPVPASSTRELIHHALQALDRIFKPGYNYKKTGIIAMDLVPDSQVQENLFASTDHDKEKKLMQALDGISRHFAGKPVLRFAVQGGNKKWALRQERLSPCYTTRLHDVIKAKTD</sequence>
<dbReference type="InterPro" id="IPR001126">
    <property type="entry name" value="UmuC"/>
</dbReference>
<evidence type="ECO:0000256" key="1">
    <source>
        <dbReference type="ARBA" id="ARBA00010945"/>
    </source>
</evidence>
<dbReference type="CDD" id="cd01700">
    <property type="entry name" value="PolY_Pol_V_umuC"/>
    <property type="match status" value="1"/>
</dbReference>